<feature type="domain" description="EGF-like" evidence="6">
    <location>
        <begin position="326"/>
        <end position="361"/>
    </location>
</feature>
<dbReference type="InterPro" id="IPR000152">
    <property type="entry name" value="EGF-type_Asp/Asn_hydroxyl_site"/>
</dbReference>
<dbReference type="EMBL" id="OV696696">
    <property type="protein sequence ID" value="CAH1239935.1"/>
    <property type="molecule type" value="Genomic_DNA"/>
</dbReference>
<dbReference type="Proteomes" id="UP000838412">
    <property type="component" value="Chromosome 11"/>
</dbReference>
<protein>
    <submittedName>
        <fullName evidence="8">VCAN protein</fullName>
    </submittedName>
</protein>
<dbReference type="GO" id="GO:0005509">
    <property type="term" value="F:calcium ion binding"/>
    <property type="evidence" value="ECO:0007669"/>
    <property type="project" value="InterPro"/>
</dbReference>
<dbReference type="InterPro" id="IPR016187">
    <property type="entry name" value="CTDL_fold"/>
</dbReference>
<keyword evidence="5" id="KW-0812">Transmembrane</keyword>
<dbReference type="CDD" id="cd00054">
    <property type="entry name" value="EGF_CA"/>
    <property type="match status" value="1"/>
</dbReference>
<evidence type="ECO:0000256" key="5">
    <source>
        <dbReference type="SAM" id="Phobius"/>
    </source>
</evidence>
<evidence type="ECO:0000256" key="2">
    <source>
        <dbReference type="ARBA" id="ARBA00023157"/>
    </source>
</evidence>
<dbReference type="AlphaFoldDB" id="A0A8J9YS17"/>
<dbReference type="PROSITE" id="PS00022">
    <property type="entry name" value="EGF_1"/>
    <property type="match status" value="1"/>
</dbReference>
<feature type="domain" description="C-type lectin" evidence="7">
    <location>
        <begin position="370"/>
        <end position="491"/>
    </location>
</feature>
<keyword evidence="9" id="KW-1185">Reference proteome</keyword>
<dbReference type="Gene3D" id="2.10.25.10">
    <property type="entry name" value="Laminin"/>
    <property type="match status" value="1"/>
</dbReference>
<dbReference type="FunFam" id="2.10.25.10:FF:000901">
    <property type="entry name" value="Uncharacterized protein"/>
    <property type="match status" value="1"/>
</dbReference>
<keyword evidence="1 3" id="KW-0245">EGF-like domain</keyword>
<dbReference type="InterPro" id="IPR049883">
    <property type="entry name" value="NOTCH1_EGF-like"/>
</dbReference>
<proteinExistence type="predicted"/>
<dbReference type="PROSITE" id="PS01186">
    <property type="entry name" value="EGF_2"/>
    <property type="match status" value="1"/>
</dbReference>
<dbReference type="InterPro" id="IPR050111">
    <property type="entry name" value="C-type_lectin/snaclec_domain"/>
</dbReference>
<dbReference type="PROSITE" id="PS00010">
    <property type="entry name" value="ASX_HYDROXYL"/>
    <property type="match status" value="1"/>
</dbReference>
<evidence type="ECO:0000313" key="9">
    <source>
        <dbReference type="Proteomes" id="UP000838412"/>
    </source>
</evidence>
<evidence type="ECO:0000256" key="4">
    <source>
        <dbReference type="SAM" id="MobiDB-lite"/>
    </source>
</evidence>
<feature type="region of interest" description="Disordered" evidence="4">
    <location>
        <begin position="1"/>
        <end position="91"/>
    </location>
</feature>
<dbReference type="InterPro" id="IPR001304">
    <property type="entry name" value="C-type_lectin-like"/>
</dbReference>
<reference evidence="8" key="1">
    <citation type="submission" date="2022-01" db="EMBL/GenBank/DDBJ databases">
        <authorList>
            <person name="Braso-Vives M."/>
        </authorList>
    </citation>
    <scope>NUCLEOTIDE SEQUENCE</scope>
</reference>
<dbReference type="Pfam" id="PF07645">
    <property type="entry name" value="EGF_CA"/>
    <property type="match status" value="1"/>
</dbReference>
<feature type="disulfide bond" evidence="3">
    <location>
        <begin position="330"/>
        <end position="340"/>
    </location>
</feature>
<evidence type="ECO:0000313" key="8">
    <source>
        <dbReference type="EMBL" id="CAH1239935.1"/>
    </source>
</evidence>
<dbReference type="CDD" id="cd00037">
    <property type="entry name" value="CLECT"/>
    <property type="match status" value="1"/>
</dbReference>
<keyword evidence="5" id="KW-1133">Transmembrane helix</keyword>
<dbReference type="Gene3D" id="3.10.100.10">
    <property type="entry name" value="Mannose-Binding Protein A, subunit A"/>
    <property type="match status" value="2"/>
</dbReference>
<dbReference type="InterPro" id="IPR001881">
    <property type="entry name" value="EGF-like_Ca-bd_dom"/>
</dbReference>
<dbReference type="SMART" id="SM00179">
    <property type="entry name" value="EGF_CA"/>
    <property type="match status" value="1"/>
</dbReference>
<dbReference type="InterPro" id="IPR016186">
    <property type="entry name" value="C-type_lectin-like/link_sf"/>
</dbReference>
<name>A0A8J9YS17_BRALA</name>
<comment type="caution">
    <text evidence="3">Lacks conserved residue(s) required for the propagation of feature annotation.</text>
</comment>
<keyword evidence="2 3" id="KW-1015">Disulfide bond</keyword>
<evidence type="ECO:0000256" key="1">
    <source>
        <dbReference type="ARBA" id="ARBA00022536"/>
    </source>
</evidence>
<keyword evidence="5" id="KW-0472">Membrane</keyword>
<accession>A0A8J9YS17</accession>
<organism evidence="8 9">
    <name type="scientific">Branchiostoma lanceolatum</name>
    <name type="common">Common lancelet</name>
    <name type="synonym">Amphioxus lanceolatum</name>
    <dbReference type="NCBI Taxonomy" id="7740"/>
    <lineage>
        <taxon>Eukaryota</taxon>
        <taxon>Metazoa</taxon>
        <taxon>Chordata</taxon>
        <taxon>Cephalochordata</taxon>
        <taxon>Leptocardii</taxon>
        <taxon>Amphioxiformes</taxon>
        <taxon>Branchiostomatidae</taxon>
        <taxon>Branchiostoma</taxon>
    </lineage>
</organism>
<feature type="transmembrane region" description="Helical" evidence="5">
    <location>
        <begin position="224"/>
        <end position="247"/>
    </location>
</feature>
<dbReference type="SMART" id="SM00181">
    <property type="entry name" value="EGF"/>
    <property type="match status" value="1"/>
</dbReference>
<dbReference type="InterPro" id="IPR000742">
    <property type="entry name" value="EGF"/>
</dbReference>
<sequence length="663" mass="73148">MAATSSSEQEDTKGVHVGVKKLSSGPQQEVHADDEKELEEGMDVPKMSSKRQPSVPNEYTPVPTRGQNTREVKEGASRPIAKIRSKAANRGKHAYDHTIVGKQTGASPYGSAPEPGPRYLHVGDHVVMCSGYEPEDDYGYREPKEVNKGYEEDHCSHDYDNPEEVHVSREPESVSNAFEEESCSHDYDRPEDVYGYKDHKEVNFVYRAKERVVEKWSEFKSSKVFWLVLGSGLLVVASVVIMVFATVSAAHITPGGRVAFDSKLQQNGTMILESSTPWKTTFYKENNSAFDEFIVIDSTPTYLPFTNNTVTADTLPMTVTILSTMGLNECIKNPCQHGHCVNKDGGYKCTCSPGWTGLNCQQALSTYRSKGDTKYKVVLEKKTYNAAKQTCAAAGGRLAVIKTEAVYNFLLRLIRDADGADGKDYWFGLTGVAVGPGFGPRTVGRSWTWSDGTPLSDCSFTKWAPGEPNYLFPHGQNCAHLWSGADHQWDDTSYPRLDGKYLFRQNPIEKCYQVALSRGLTVFAVQNGGWCGGSADGLNTYNKYGPSTACKADGEGGEMANEVYKITGQDAYTKMPRKHGRNVNKDDGYLHGCSPGWTGQNCQQALRCQRGWSKYNNHCYKQMTDKVSWSSANSRCKQHGAMLTSINDGGENNFIAGLVSNGG</sequence>
<dbReference type="Pfam" id="PF00059">
    <property type="entry name" value="Lectin_C"/>
    <property type="match status" value="1"/>
</dbReference>
<evidence type="ECO:0000256" key="3">
    <source>
        <dbReference type="PROSITE-ProRule" id="PRU00076"/>
    </source>
</evidence>
<evidence type="ECO:0000259" key="6">
    <source>
        <dbReference type="PROSITE" id="PS50026"/>
    </source>
</evidence>
<dbReference type="OrthoDB" id="7357196at2759"/>
<dbReference type="PROSITE" id="PS50026">
    <property type="entry name" value="EGF_3"/>
    <property type="match status" value="1"/>
</dbReference>
<dbReference type="SUPFAM" id="SSF56436">
    <property type="entry name" value="C-type lectin-like"/>
    <property type="match status" value="2"/>
</dbReference>
<feature type="disulfide bond" evidence="3">
    <location>
        <begin position="351"/>
        <end position="360"/>
    </location>
</feature>
<feature type="compositionally biased region" description="Basic residues" evidence="4">
    <location>
        <begin position="81"/>
        <end position="91"/>
    </location>
</feature>
<dbReference type="SMART" id="SM00034">
    <property type="entry name" value="CLECT"/>
    <property type="match status" value="1"/>
</dbReference>
<dbReference type="PANTHER" id="PTHR22803">
    <property type="entry name" value="MANNOSE, PHOSPHOLIPASE, LECTIN RECEPTOR RELATED"/>
    <property type="match status" value="1"/>
</dbReference>
<dbReference type="PROSITE" id="PS50041">
    <property type="entry name" value="C_TYPE_LECTIN_2"/>
    <property type="match status" value="1"/>
</dbReference>
<gene>
    <name evidence="8" type="primary">VCAN</name>
    <name evidence="8" type="ORF">BLAG_LOCUS4075</name>
</gene>
<evidence type="ECO:0000259" key="7">
    <source>
        <dbReference type="PROSITE" id="PS50041"/>
    </source>
</evidence>